<keyword evidence="4" id="KW-0862">Zinc</keyword>
<evidence type="ECO:0000256" key="2">
    <source>
        <dbReference type="ARBA" id="ARBA00022723"/>
    </source>
</evidence>
<dbReference type="InterPro" id="IPR051453">
    <property type="entry name" value="MBL_Glyoxalase_II"/>
</dbReference>
<dbReference type="PATRIC" id="fig|1279009.4.peg.312"/>
<evidence type="ECO:0000313" key="7">
    <source>
        <dbReference type="Proteomes" id="UP000011910"/>
    </source>
</evidence>
<dbReference type="GO" id="GO:0046872">
    <property type="term" value="F:metal ion binding"/>
    <property type="evidence" value="ECO:0007669"/>
    <property type="project" value="UniProtKB-KW"/>
</dbReference>
<dbReference type="EMBL" id="AODQ01000004">
    <property type="protein sequence ID" value="EMR04554.1"/>
    <property type="molecule type" value="Genomic_DNA"/>
</dbReference>
<organism evidence="6 7">
    <name type="scientific">Cesiribacter andamanensis AMV16</name>
    <dbReference type="NCBI Taxonomy" id="1279009"/>
    <lineage>
        <taxon>Bacteria</taxon>
        <taxon>Pseudomonadati</taxon>
        <taxon>Bacteroidota</taxon>
        <taxon>Cytophagia</taxon>
        <taxon>Cytophagales</taxon>
        <taxon>Cesiribacteraceae</taxon>
        <taxon>Cesiribacter</taxon>
    </lineage>
</organism>
<dbReference type="PANTHER" id="PTHR46233:SF3">
    <property type="entry name" value="HYDROXYACYLGLUTATHIONE HYDROLASE GLOC"/>
    <property type="match status" value="1"/>
</dbReference>
<dbReference type="STRING" id="1279009.ADICEAN_00312"/>
<dbReference type="SUPFAM" id="SSF56281">
    <property type="entry name" value="Metallo-hydrolase/oxidoreductase"/>
    <property type="match status" value="1"/>
</dbReference>
<gene>
    <name evidence="6" type="ORF">ADICEAN_00312</name>
</gene>
<dbReference type="Proteomes" id="UP000011910">
    <property type="component" value="Unassembled WGS sequence"/>
</dbReference>
<dbReference type="SMART" id="SM00849">
    <property type="entry name" value="Lactamase_B"/>
    <property type="match status" value="1"/>
</dbReference>
<comment type="cofactor">
    <cofactor evidence="1">
        <name>Zn(2+)</name>
        <dbReference type="ChEBI" id="CHEBI:29105"/>
    </cofactor>
</comment>
<dbReference type="AlphaFoldDB" id="M7P1S8"/>
<sequence length="212" mass="23999">MIQVQSFTFNPFAENTFVLYDDESLEAAIIDPGCYEPEEQEQLQAFIEQKGLTPTLLLNTHCHIDHVLGNWFVKKTWKLPLQIHRLDEQVLRAVPTYAPMYGFSRYQPTEADAYLEEGQELKLGAHALSILFVPGHAPGHVVFWQQEQKFCIGGDCLFNGSIGRTDLPGGDHDTLIKNIREKLFTLPDDTTVYCGHGPATSIGHEKKHNPFF</sequence>
<keyword evidence="2" id="KW-0479">Metal-binding</keyword>
<dbReference type="eggNOG" id="COG0491">
    <property type="taxonomic scope" value="Bacteria"/>
</dbReference>
<keyword evidence="7" id="KW-1185">Reference proteome</keyword>
<evidence type="ECO:0000313" key="6">
    <source>
        <dbReference type="EMBL" id="EMR04554.1"/>
    </source>
</evidence>
<reference evidence="6 7" key="1">
    <citation type="journal article" date="2013" name="Genome Announc.">
        <title>Draft Genome Sequence of Cesiribacter andamanensis Strain AMV16T, Isolated from a Soil Sample from a Mud Volcano in the Andaman Islands, India.</title>
        <authorList>
            <person name="Shivaji S."/>
            <person name="Ara S."/>
            <person name="Begum Z."/>
            <person name="Srinivas T.N."/>
            <person name="Singh A."/>
            <person name="Kumar Pinnaka A."/>
        </authorList>
    </citation>
    <scope>NUCLEOTIDE SEQUENCE [LARGE SCALE GENOMIC DNA]</scope>
    <source>
        <strain evidence="6 7">AMV16</strain>
    </source>
</reference>
<evidence type="ECO:0000259" key="5">
    <source>
        <dbReference type="SMART" id="SM00849"/>
    </source>
</evidence>
<dbReference type="InterPro" id="IPR001279">
    <property type="entry name" value="Metallo-B-lactamas"/>
</dbReference>
<dbReference type="RefSeq" id="WP_009193722.1">
    <property type="nucleotide sequence ID" value="NZ_AODQ01000004.1"/>
</dbReference>
<proteinExistence type="predicted"/>
<dbReference type="InterPro" id="IPR036866">
    <property type="entry name" value="RibonucZ/Hydroxyglut_hydro"/>
</dbReference>
<feature type="domain" description="Metallo-beta-lactamase" evidence="5">
    <location>
        <begin position="13"/>
        <end position="196"/>
    </location>
</feature>
<dbReference type="GO" id="GO:0016787">
    <property type="term" value="F:hydrolase activity"/>
    <property type="evidence" value="ECO:0007669"/>
    <property type="project" value="UniProtKB-KW"/>
</dbReference>
<dbReference type="PANTHER" id="PTHR46233">
    <property type="entry name" value="HYDROXYACYLGLUTATHIONE HYDROLASE GLOC"/>
    <property type="match status" value="1"/>
</dbReference>
<evidence type="ECO:0000256" key="4">
    <source>
        <dbReference type="ARBA" id="ARBA00022833"/>
    </source>
</evidence>
<dbReference type="Gene3D" id="3.60.15.10">
    <property type="entry name" value="Ribonuclease Z/Hydroxyacylglutathione hydrolase-like"/>
    <property type="match status" value="1"/>
</dbReference>
<evidence type="ECO:0000256" key="3">
    <source>
        <dbReference type="ARBA" id="ARBA00022801"/>
    </source>
</evidence>
<name>M7P1S8_9BACT</name>
<evidence type="ECO:0000256" key="1">
    <source>
        <dbReference type="ARBA" id="ARBA00001947"/>
    </source>
</evidence>
<protein>
    <recommendedName>
        <fullName evidence="5">Metallo-beta-lactamase domain-containing protein</fullName>
    </recommendedName>
</protein>
<comment type="caution">
    <text evidence="6">The sequence shown here is derived from an EMBL/GenBank/DDBJ whole genome shotgun (WGS) entry which is preliminary data.</text>
</comment>
<keyword evidence="3" id="KW-0378">Hydrolase</keyword>
<dbReference type="OrthoDB" id="9802248at2"/>
<dbReference type="Pfam" id="PF00753">
    <property type="entry name" value="Lactamase_B"/>
    <property type="match status" value="1"/>
</dbReference>
<accession>M7P1S8</accession>